<dbReference type="RefSeq" id="WP_233509569.1">
    <property type="nucleotide sequence ID" value="NZ_JAKVPQ010000003.1"/>
</dbReference>
<dbReference type="InterPro" id="IPR051201">
    <property type="entry name" value="Chloro_Bact_Ser_Proteases"/>
</dbReference>
<dbReference type="PANTHER" id="PTHR43343">
    <property type="entry name" value="PEPTIDASE S12"/>
    <property type="match status" value="1"/>
</dbReference>
<sequence length="456" mass="48663">MENNNVDHNEVERNNENMDNQEPVQESENTQKEMEETISSNEEETASSKEHVETEETSSDGPHIETPQQDSTTAPKMKTSFIKKHKNALTFTGCFLLAGVGGFGGTYLANEMTGANKTVLYQNTSTNNSDKNTANTSSMSVKDVANETMNSVVEIRTESIKTNEFFQQAISSGAGSGVILSKDGYIVTNNHVIDGANKVTVKTKDGKEYNAKLVGTDSTTDLAVIKIEATDLTPVVLGTSKNLQVGDAAIAIGNPLGELGGTVTNGIISALDREITIDGESMHLLQTNAAINPGNSGGGLFNDQGQLIGIVNAKSSGSNIEGLGFAIPIDIAKPVITSLIENGKVEGRAELGVSLQEYQAQNQNPFEENNSSTAVYIVQVQSGKAADKAGLKRGDRILEVDGKEIKEVSDVKSVISSHKAGDTIKIKIERDNKEQTVSVTLLEVSDNTTEKTAFTN</sequence>
<evidence type="ECO:0000256" key="1">
    <source>
        <dbReference type="ARBA" id="ARBA00022670"/>
    </source>
</evidence>
<feature type="region of interest" description="Disordered" evidence="3">
    <location>
        <begin position="1"/>
        <end position="76"/>
    </location>
</feature>
<dbReference type="PANTHER" id="PTHR43343:SF3">
    <property type="entry name" value="PROTEASE DO-LIKE 8, CHLOROPLASTIC"/>
    <property type="match status" value="1"/>
</dbReference>
<feature type="compositionally biased region" description="Basic and acidic residues" evidence="3">
    <location>
        <begin position="1"/>
        <end position="16"/>
    </location>
</feature>
<evidence type="ECO:0000256" key="4">
    <source>
        <dbReference type="SAM" id="Phobius"/>
    </source>
</evidence>
<evidence type="ECO:0000259" key="5">
    <source>
        <dbReference type="PROSITE" id="PS50106"/>
    </source>
</evidence>
<feature type="transmembrane region" description="Helical" evidence="4">
    <location>
        <begin position="88"/>
        <end position="109"/>
    </location>
</feature>
<protein>
    <submittedName>
        <fullName evidence="6">Trypsin-like peptidase domain-containing protein</fullName>
    </submittedName>
</protein>
<evidence type="ECO:0000313" key="7">
    <source>
        <dbReference type="Proteomes" id="UP001202402"/>
    </source>
</evidence>
<keyword evidence="2" id="KW-0378">Hydrolase</keyword>
<dbReference type="Gene3D" id="2.30.42.10">
    <property type="match status" value="1"/>
</dbReference>
<keyword evidence="7" id="KW-1185">Reference proteome</keyword>
<dbReference type="InterPro" id="IPR009003">
    <property type="entry name" value="Peptidase_S1_PA"/>
</dbReference>
<evidence type="ECO:0000313" key="6">
    <source>
        <dbReference type="EMBL" id="MCH4284707.1"/>
    </source>
</evidence>
<gene>
    <name evidence="6" type="ORF">LQE99_06135</name>
</gene>
<dbReference type="SUPFAM" id="SSF50156">
    <property type="entry name" value="PDZ domain-like"/>
    <property type="match status" value="1"/>
</dbReference>
<keyword evidence="4" id="KW-0472">Membrane</keyword>
<dbReference type="InterPro" id="IPR001940">
    <property type="entry name" value="Peptidase_S1C"/>
</dbReference>
<dbReference type="Pfam" id="PF13365">
    <property type="entry name" value="Trypsin_2"/>
    <property type="match status" value="1"/>
</dbReference>
<dbReference type="Pfam" id="PF13180">
    <property type="entry name" value="PDZ_2"/>
    <property type="match status" value="1"/>
</dbReference>
<name>A0ABS9R4Y8_9FIRM</name>
<keyword evidence="4" id="KW-1133">Transmembrane helix</keyword>
<feature type="compositionally biased region" description="Polar residues" evidence="3">
    <location>
        <begin position="17"/>
        <end position="28"/>
    </location>
</feature>
<organism evidence="6 7">
    <name type="scientific">Amedibacillus hominis</name>
    <dbReference type="NCBI Taxonomy" id="2897776"/>
    <lineage>
        <taxon>Bacteria</taxon>
        <taxon>Bacillati</taxon>
        <taxon>Bacillota</taxon>
        <taxon>Erysipelotrichia</taxon>
        <taxon>Erysipelotrichales</taxon>
        <taxon>Erysipelotrichaceae</taxon>
        <taxon>Amedibacillus</taxon>
    </lineage>
</organism>
<dbReference type="EMBL" id="JAKVPQ010000003">
    <property type="protein sequence ID" value="MCH4284707.1"/>
    <property type="molecule type" value="Genomic_DNA"/>
</dbReference>
<evidence type="ECO:0000256" key="2">
    <source>
        <dbReference type="ARBA" id="ARBA00022801"/>
    </source>
</evidence>
<reference evidence="6 7" key="1">
    <citation type="submission" date="2022-02" db="EMBL/GenBank/DDBJ databases">
        <title>Genome of Erysipelotrichaceae sp. nov. NSJ-176 isolated from human feces.</title>
        <authorList>
            <person name="Abdugheni R."/>
        </authorList>
    </citation>
    <scope>NUCLEOTIDE SEQUENCE [LARGE SCALE GENOMIC DNA]</scope>
    <source>
        <strain evidence="6 7">NSJ-176</strain>
    </source>
</reference>
<comment type="caution">
    <text evidence="6">The sequence shown here is derived from an EMBL/GenBank/DDBJ whole genome shotgun (WGS) entry which is preliminary data.</text>
</comment>
<feature type="domain" description="PDZ" evidence="5">
    <location>
        <begin position="339"/>
        <end position="432"/>
    </location>
</feature>
<accession>A0ABS9R4Y8</accession>
<dbReference type="Proteomes" id="UP001202402">
    <property type="component" value="Unassembled WGS sequence"/>
</dbReference>
<dbReference type="PROSITE" id="PS50106">
    <property type="entry name" value="PDZ"/>
    <property type="match status" value="1"/>
</dbReference>
<evidence type="ECO:0000256" key="3">
    <source>
        <dbReference type="SAM" id="MobiDB-lite"/>
    </source>
</evidence>
<keyword evidence="4" id="KW-0812">Transmembrane</keyword>
<keyword evidence="1" id="KW-0645">Protease</keyword>
<dbReference type="Gene3D" id="2.40.10.120">
    <property type="match status" value="1"/>
</dbReference>
<dbReference type="SMART" id="SM00228">
    <property type="entry name" value="PDZ"/>
    <property type="match status" value="1"/>
</dbReference>
<dbReference type="InterPro" id="IPR036034">
    <property type="entry name" value="PDZ_sf"/>
</dbReference>
<proteinExistence type="predicted"/>
<dbReference type="PRINTS" id="PR00834">
    <property type="entry name" value="PROTEASES2C"/>
</dbReference>
<dbReference type="SUPFAM" id="SSF50494">
    <property type="entry name" value="Trypsin-like serine proteases"/>
    <property type="match status" value="1"/>
</dbReference>
<dbReference type="InterPro" id="IPR001478">
    <property type="entry name" value="PDZ"/>
</dbReference>